<evidence type="ECO:0000313" key="1">
    <source>
        <dbReference type="EMBL" id="QKW48187.1"/>
    </source>
</evidence>
<dbReference type="AlphaFoldDB" id="A0A7H8N132"/>
<organism evidence="1 2">
    <name type="scientific">Streptomyces buecherae</name>
    <dbReference type="NCBI Taxonomy" id="2763006"/>
    <lineage>
        <taxon>Bacteria</taxon>
        <taxon>Bacillati</taxon>
        <taxon>Actinomycetota</taxon>
        <taxon>Actinomycetes</taxon>
        <taxon>Kitasatosporales</taxon>
        <taxon>Streptomycetaceae</taxon>
        <taxon>Streptomyces</taxon>
    </lineage>
</organism>
<keyword evidence="2" id="KW-1185">Reference proteome</keyword>
<reference evidence="1 2" key="1">
    <citation type="submission" date="2020-06" db="EMBL/GenBank/DDBJ databases">
        <title>Genome mining for natural products.</title>
        <authorList>
            <person name="Zhang B."/>
            <person name="Shi J."/>
            <person name="Ge H."/>
        </authorList>
    </citation>
    <scope>NUCLEOTIDE SEQUENCE [LARGE SCALE GENOMIC DNA]</scope>
    <source>
        <strain evidence="1 2">NA00687</strain>
    </source>
</reference>
<proteinExistence type="predicted"/>
<dbReference type="RefSeq" id="WP_176159884.1">
    <property type="nucleotide sequence ID" value="NZ_CP054929.1"/>
</dbReference>
<dbReference type="Proteomes" id="UP000509303">
    <property type="component" value="Chromosome"/>
</dbReference>
<evidence type="ECO:0000313" key="2">
    <source>
        <dbReference type="Proteomes" id="UP000509303"/>
    </source>
</evidence>
<accession>A0A7H8N132</accession>
<name>A0A7H8N132_9ACTN</name>
<sequence>MSTVQRPPHCPTCGTRPLWKDTSAIRTGKEDRWLWYCTTCLRTYLPTGDHKRRYA</sequence>
<protein>
    <submittedName>
        <fullName evidence="1">Uncharacterized protein</fullName>
    </submittedName>
</protein>
<dbReference type="EMBL" id="CP054929">
    <property type="protein sequence ID" value="QKW48187.1"/>
    <property type="molecule type" value="Genomic_DNA"/>
</dbReference>
<gene>
    <name evidence="1" type="ORF">HUT08_17740</name>
</gene>